<proteinExistence type="predicted"/>
<sequence>MIDGYINTASLKERFEQAPLVECYGVRFEDSDSYYMVIPIDGKRIVLSTWRSEVKKPFRRAESLIKEAENFGFTSTKFGAFEEEKIASFGKTNAIATDKLSALKYCLSLFPALGIKLKIKRTDFDNSKIDEGIDSYFRSESEGEKILVCDLIKGNVEVE</sequence>
<comment type="caution">
    <text evidence="1">The sequence shown here is derived from an EMBL/GenBank/DDBJ whole genome shotgun (WGS) entry which is preliminary data.</text>
</comment>
<evidence type="ECO:0000313" key="1">
    <source>
        <dbReference type="EMBL" id="CCO45433.1"/>
    </source>
</evidence>
<evidence type="ECO:0000313" key="2">
    <source>
        <dbReference type="Proteomes" id="UP000018211"/>
    </source>
</evidence>
<accession>A0AAV2VL97</accession>
<protein>
    <recommendedName>
        <fullName evidence="3">Phage protein</fullName>
    </recommendedName>
</protein>
<dbReference type="AlphaFoldDB" id="A0AAV2VL97"/>
<organism evidence="1 2">
    <name type="scientific">Vibrio nigripulchritudo SOn1</name>
    <dbReference type="NCBI Taxonomy" id="1238450"/>
    <lineage>
        <taxon>Bacteria</taxon>
        <taxon>Pseudomonadati</taxon>
        <taxon>Pseudomonadota</taxon>
        <taxon>Gammaproteobacteria</taxon>
        <taxon>Vibrionales</taxon>
        <taxon>Vibrionaceae</taxon>
        <taxon>Vibrio</taxon>
    </lineage>
</organism>
<dbReference type="Proteomes" id="UP000018211">
    <property type="component" value="Unassembled WGS sequence"/>
</dbReference>
<dbReference type="RefSeq" id="WP_022610902.1">
    <property type="nucleotide sequence ID" value="NZ_LK391965.1"/>
</dbReference>
<reference evidence="1 2" key="1">
    <citation type="journal article" date="2013" name="ISME J.">
        <title>Comparative genomics of pathogenic lineages of Vibrio nigripulchritudo identifies virulence-associated traits.</title>
        <authorList>
            <person name="Goudenege D."/>
            <person name="Labreuche Y."/>
            <person name="Krin E."/>
            <person name="Ansquer D."/>
            <person name="Mangenot S."/>
            <person name="Calteau A."/>
            <person name="Medigue C."/>
            <person name="Mazel D."/>
            <person name="Polz M.F."/>
            <person name="Le Roux F."/>
        </authorList>
    </citation>
    <scope>NUCLEOTIDE SEQUENCE [LARGE SCALE GENOMIC DNA]</scope>
    <source>
        <strain evidence="1 2">SOn1</strain>
    </source>
</reference>
<name>A0AAV2VL97_9VIBR</name>
<evidence type="ECO:0008006" key="3">
    <source>
        <dbReference type="Google" id="ProtNLM"/>
    </source>
</evidence>
<gene>
    <name evidence="1" type="ORF">VIBNISOn1_1480007</name>
</gene>
<dbReference type="EMBL" id="CAOF01000055">
    <property type="protein sequence ID" value="CCO45433.1"/>
    <property type="molecule type" value="Genomic_DNA"/>
</dbReference>